<reference evidence="1 2" key="1">
    <citation type="journal article" date="2014" name="PLoS Genet.">
        <title>Phylogenetically driven sequencing of extremely halophilic archaea reveals strategies for static and dynamic osmo-response.</title>
        <authorList>
            <person name="Becker E.A."/>
            <person name="Seitzer P.M."/>
            <person name="Tritt A."/>
            <person name="Larsen D."/>
            <person name="Krusor M."/>
            <person name="Yao A.I."/>
            <person name="Wu D."/>
            <person name="Madern D."/>
            <person name="Eisen J.A."/>
            <person name="Darling A.E."/>
            <person name="Facciotti M.T."/>
        </authorList>
    </citation>
    <scope>NUCLEOTIDE SEQUENCE [LARGE SCALE GENOMIC DNA]</scope>
    <source>
        <strain evidence="1 2">DSM 3751</strain>
    </source>
</reference>
<dbReference type="EMBL" id="AOII01000071">
    <property type="protein sequence ID" value="ELY76457.1"/>
    <property type="molecule type" value="Genomic_DNA"/>
</dbReference>
<protein>
    <submittedName>
        <fullName evidence="1">Uncharacterized protein</fullName>
    </submittedName>
</protein>
<evidence type="ECO:0000313" key="2">
    <source>
        <dbReference type="Proteomes" id="UP000011618"/>
    </source>
</evidence>
<organism evidence="1 2">
    <name type="scientific">Natrinema pallidum DSM 3751</name>
    <dbReference type="NCBI Taxonomy" id="1227495"/>
    <lineage>
        <taxon>Archaea</taxon>
        <taxon>Methanobacteriati</taxon>
        <taxon>Methanobacteriota</taxon>
        <taxon>Stenosarchaea group</taxon>
        <taxon>Halobacteria</taxon>
        <taxon>Halobacteriales</taxon>
        <taxon>Natrialbaceae</taxon>
        <taxon>Natrinema</taxon>
    </lineage>
</organism>
<dbReference type="AlphaFoldDB" id="L9YSL7"/>
<dbReference type="Proteomes" id="UP000011618">
    <property type="component" value="Unassembled WGS sequence"/>
</dbReference>
<sequence>MIDDFEDLVEPLRIAVLVEYERATDAVVVAVFGAAVGQRRFRFLKRGDRLTGLDRDFPVEGLRSVVLLEQDRVGAVGDTAVLTVGRTRNDPSLLDVDVVDRL</sequence>
<name>L9YSL7_9EURY</name>
<accession>L9YSL7</accession>
<dbReference type="RefSeq" id="WP_006185863.1">
    <property type="nucleotide sequence ID" value="NZ_AOII01000071.1"/>
</dbReference>
<evidence type="ECO:0000313" key="1">
    <source>
        <dbReference type="EMBL" id="ELY76457.1"/>
    </source>
</evidence>
<gene>
    <name evidence="1" type="ORF">C487_11539</name>
</gene>
<proteinExistence type="predicted"/>
<comment type="caution">
    <text evidence="1">The sequence shown here is derived from an EMBL/GenBank/DDBJ whole genome shotgun (WGS) entry which is preliminary data.</text>
</comment>